<organism evidence="3 4">
    <name type="scientific">Mycolicibacterium hippocampi</name>
    <dbReference type="NCBI Taxonomy" id="659824"/>
    <lineage>
        <taxon>Bacteria</taxon>
        <taxon>Bacillati</taxon>
        <taxon>Actinomycetota</taxon>
        <taxon>Actinomycetes</taxon>
        <taxon>Mycobacteriales</taxon>
        <taxon>Mycobacteriaceae</taxon>
        <taxon>Mycolicibacterium</taxon>
    </lineage>
</organism>
<keyword evidence="4" id="KW-1185">Reference proteome</keyword>
<evidence type="ECO:0000313" key="4">
    <source>
        <dbReference type="Proteomes" id="UP000570517"/>
    </source>
</evidence>
<feature type="region of interest" description="Disordered" evidence="1">
    <location>
        <begin position="1"/>
        <end position="21"/>
    </location>
</feature>
<feature type="transmembrane region" description="Helical" evidence="2">
    <location>
        <begin position="224"/>
        <end position="244"/>
    </location>
</feature>
<feature type="transmembrane region" description="Helical" evidence="2">
    <location>
        <begin position="157"/>
        <end position="180"/>
    </location>
</feature>
<feature type="transmembrane region" description="Helical" evidence="2">
    <location>
        <begin position="55"/>
        <end position="76"/>
    </location>
</feature>
<proteinExistence type="predicted"/>
<comment type="caution">
    <text evidence="3">The sequence shown here is derived from an EMBL/GenBank/DDBJ whole genome shotgun (WGS) entry which is preliminary data.</text>
</comment>
<name>A0A850PWF4_9MYCO</name>
<feature type="transmembrane region" description="Helical" evidence="2">
    <location>
        <begin position="192"/>
        <end position="212"/>
    </location>
</feature>
<dbReference type="Proteomes" id="UP000570517">
    <property type="component" value="Unassembled WGS sequence"/>
</dbReference>
<evidence type="ECO:0000313" key="3">
    <source>
        <dbReference type="EMBL" id="NVN51866.1"/>
    </source>
</evidence>
<protein>
    <submittedName>
        <fullName evidence="3">Integral membrane protein</fullName>
    </submittedName>
</protein>
<keyword evidence="2" id="KW-0472">Membrane</keyword>
<feature type="transmembrane region" description="Helical" evidence="2">
    <location>
        <begin position="127"/>
        <end position="151"/>
    </location>
</feature>
<sequence length="406" mass="43735">MMRLADDDNASQLSAAPRVQCSVSPTSEQRLAAERWFLRHGLPAVLRPGTLVRRVWIRSVPALAAFATTMAFSIVTVTVTGRHTIDIDGTPTRTEWFILAIVVLVLPVAAVVGWLASRVDDVRIRIVISAVSVAVAALSTVFGGPTAFILVDVIVEVVVIAAILLCTATGIGSILGWAARMTIGNLASVGSMLLRALPIMLLTVLVFFNGPVWTMASTVSRGRLWTALIFLFTIAAAFMVSSTLSRVRPILDPGAKQPADAQNLVGTPFETMPDRPRRVRLSTYERANVVFVVSLSQIAQVLTVAVVTGLLFLALGLILVSPELLAALTGDGPSDGQFLGMTLPIPDALMQVTMFLTALTFMYLAARAVGDKEYRGQFLDPLIDDLRLTLVARDRYRTATAVDEHL</sequence>
<feature type="transmembrane region" description="Helical" evidence="2">
    <location>
        <begin position="348"/>
        <end position="366"/>
    </location>
</feature>
<keyword evidence="2" id="KW-0812">Transmembrane</keyword>
<feature type="transmembrane region" description="Helical" evidence="2">
    <location>
        <begin position="96"/>
        <end position="115"/>
    </location>
</feature>
<accession>A0A850PWF4</accession>
<dbReference type="EMBL" id="JABFYL010000039">
    <property type="protein sequence ID" value="NVN51866.1"/>
    <property type="molecule type" value="Genomic_DNA"/>
</dbReference>
<keyword evidence="2" id="KW-1133">Transmembrane helix</keyword>
<feature type="transmembrane region" description="Helical" evidence="2">
    <location>
        <begin position="287"/>
        <end position="320"/>
    </location>
</feature>
<evidence type="ECO:0000256" key="1">
    <source>
        <dbReference type="SAM" id="MobiDB-lite"/>
    </source>
</evidence>
<gene>
    <name evidence="3" type="ORF">HLY00_1856</name>
</gene>
<evidence type="ECO:0000256" key="2">
    <source>
        <dbReference type="SAM" id="Phobius"/>
    </source>
</evidence>
<reference evidence="3 4" key="1">
    <citation type="submission" date="2020-05" db="EMBL/GenBank/DDBJ databases">
        <title>Draft genome sequence of Mycobacterium hippocampi DL, isolated from European seabass, Dicentrarchus labrax, reared in fish farms.</title>
        <authorList>
            <person name="Stathopoulou P."/>
            <person name="Asimakis E."/>
            <person name="Tzokas K."/>
            <person name="Batargias C."/>
            <person name="Tsiamis G."/>
        </authorList>
    </citation>
    <scope>NUCLEOTIDE SEQUENCE [LARGE SCALE GENOMIC DNA]</scope>
    <source>
        <strain evidence="3 4">DL</strain>
    </source>
</reference>
<dbReference type="AlphaFoldDB" id="A0A850PWF4"/>